<evidence type="ECO:0000256" key="1">
    <source>
        <dbReference type="ARBA" id="ARBA00008668"/>
    </source>
</evidence>
<dbReference type="EnsemblPlants" id="AUR62003001-RA">
    <property type="protein sequence ID" value="AUR62003001-RA:cds"/>
    <property type="gene ID" value="AUR62003001"/>
</dbReference>
<dbReference type="InterPro" id="IPR001087">
    <property type="entry name" value="GDSL"/>
</dbReference>
<reference evidence="4" key="1">
    <citation type="journal article" date="2017" name="Nature">
        <title>The genome of Chenopodium quinoa.</title>
        <authorList>
            <person name="Jarvis D.E."/>
            <person name="Ho Y.S."/>
            <person name="Lightfoot D.J."/>
            <person name="Schmoeckel S.M."/>
            <person name="Li B."/>
            <person name="Borm T.J.A."/>
            <person name="Ohyanagi H."/>
            <person name="Mineta K."/>
            <person name="Michell C.T."/>
            <person name="Saber N."/>
            <person name="Kharbatia N.M."/>
            <person name="Rupper R.R."/>
            <person name="Sharp A.R."/>
            <person name="Dally N."/>
            <person name="Boughton B.A."/>
            <person name="Woo Y.H."/>
            <person name="Gao G."/>
            <person name="Schijlen E.G.W.M."/>
            <person name="Guo X."/>
            <person name="Momin A.A."/>
            <person name="Negrao S."/>
            <person name="Al-Babili S."/>
            <person name="Gehring C."/>
            <person name="Roessner U."/>
            <person name="Jung C."/>
            <person name="Murphy K."/>
            <person name="Arold S.T."/>
            <person name="Gojobori T."/>
            <person name="van der Linden C.G."/>
            <person name="van Loo E.N."/>
            <person name="Jellen E.N."/>
            <person name="Maughan P.J."/>
            <person name="Tester M."/>
        </authorList>
    </citation>
    <scope>NUCLEOTIDE SEQUENCE [LARGE SCALE GENOMIC DNA]</scope>
    <source>
        <strain evidence="4">cv. PI 614886</strain>
    </source>
</reference>
<feature type="chain" id="PRO_5031325732" description="GDSL esterase/lipase" evidence="3">
    <location>
        <begin position="22"/>
        <end position="312"/>
    </location>
</feature>
<dbReference type="Gramene" id="AUR62003001-RA">
    <property type="protein sequence ID" value="AUR62003001-RA:cds"/>
    <property type="gene ID" value="AUR62003001"/>
</dbReference>
<dbReference type="Pfam" id="PF00657">
    <property type="entry name" value="Lipase_GDSL"/>
    <property type="match status" value="1"/>
</dbReference>
<sequence>MKMKKLFILLFLLYSLICIQCSVTTATGSSEAFHTIKRAGKLSTTRFEAIYQFGDSLSDTGNLIRIPGSHDPSANLPYGQTFGSPTGRSSDGLLMVDYFAKYFHLPLVNPFLANGSNFNHGANFAVAGGTALDATTLATRNITLRLANVSLVSQLSWFKSHLHNICCNPAECKEKLRKSLVLVGEIGANDYNYALSQGRTMKEAYKLVPEVVNTIIDVVREVIKIGAVNVVVPGNVAIGCVTSLLYRYGSNDSLKYDDLHCLKEHNTLSRFHNHHLIQAIKILKRENPSVAIAYGDYYSATTWLLRHASSLG</sequence>
<evidence type="ECO:0000256" key="3">
    <source>
        <dbReference type="SAM" id="SignalP"/>
    </source>
</evidence>
<keyword evidence="2" id="KW-0325">Glycoprotein</keyword>
<dbReference type="AlphaFoldDB" id="A0A803KVE3"/>
<protein>
    <recommendedName>
        <fullName evidence="6">GDSL esterase/lipase</fullName>
    </recommendedName>
</protein>
<dbReference type="GO" id="GO:0016788">
    <property type="term" value="F:hydrolase activity, acting on ester bonds"/>
    <property type="evidence" value="ECO:0007669"/>
    <property type="project" value="InterPro"/>
</dbReference>
<feature type="signal peptide" evidence="3">
    <location>
        <begin position="1"/>
        <end position="21"/>
    </location>
</feature>
<dbReference type="Proteomes" id="UP000596660">
    <property type="component" value="Unplaced"/>
</dbReference>
<proteinExistence type="inferred from homology"/>
<evidence type="ECO:0000256" key="2">
    <source>
        <dbReference type="ARBA" id="ARBA00023180"/>
    </source>
</evidence>
<dbReference type="PANTHER" id="PTHR22835">
    <property type="entry name" value="ZINC FINGER FYVE DOMAIN CONTAINING PROTEIN"/>
    <property type="match status" value="1"/>
</dbReference>
<dbReference type="InterPro" id="IPR036514">
    <property type="entry name" value="SGNH_hydro_sf"/>
</dbReference>
<keyword evidence="3" id="KW-0732">Signal</keyword>
<organism evidence="4 5">
    <name type="scientific">Chenopodium quinoa</name>
    <name type="common">Quinoa</name>
    <dbReference type="NCBI Taxonomy" id="63459"/>
    <lineage>
        <taxon>Eukaryota</taxon>
        <taxon>Viridiplantae</taxon>
        <taxon>Streptophyta</taxon>
        <taxon>Embryophyta</taxon>
        <taxon>Tracheophyta</taxon>
        <taxon>Spermatophyta</taxon>
        <taxon>Magnoliopsida</taxon>
        <taxon>eudicotyledons</taxon>
        <taxon>Gunneridae</taxon>
        <taxon>Pentapetalae</taxon>
        <taxon>Caryophyllales</taxon>
        <taxon>Chenopodiaceae</taxon>
        <taxon>Chenopodioideae</taxon>
        <taxon>Atripliceae</taxon>
        <taxon>Chenopodium</taxon>
    </lineage>
</organism>
<comment type="similarity">
    <text evidence="1">Belongs to the 'GDSL' lipolytic enzyme family.</text>
</comment>
<name>A0A803KVE3_CHEQI</name>
<dbReference type="Gene3D" id="3.40.50.1110">
    <property type="entry name" value="SGNH hydrolase"/>
    <property type="match status" value="1"/>
</dbReference>
<reference evidence="4" key="2">
    <citation type="submission" date="2021-03" db="UniProtKB">
        <authorList>
            <consortium name="EnsemblPlants"/>
        </authorList>
    </citation>
    <scope>IDENTIFICATION</scope>
</reference>
<evidence type="ECO:0008006" key="6">
    <source>
        <dbReference type="Google" id="ProtNLM"/>
    </source>
</evidence>
<keyword evidence="5" id="KW-1185">Reference proteome</keyword>
<evidence type="ECO:0000313" key="5">
    <source>
        <dbReference type="Proteomes" id="UP000596660"/>
    </source>
</evidence>
<evidence type="ECO:0000313" key="4">
    <source>
        <dbReference type="EnsemblPlants" id="AUR62003001-RA:cds"/>
    </source>
</evidence>
<dbReference type="PANTHER" id="PTHR22835:SF517">
    <property type="entry name" value="GDSL-LIKE LIPASE_ACYLHYDROLASE FAMILY PROTEIN, EXPRESSED"/>
    <property type="match status" value="1"/>
</dbReference>
<dbReference type="OMA" id="WLVRDMY"/>
<accession>A0A803KVE3</accession>